<organism evidence="2 3">
    <name type="scientific">Sulfuricurvum kujiense</name>
    <dbReference type="NCBI Taxonomy" id="148813"/>
    <lineage>
        <taxon>Bacteria</taxon>
        <taxon>Pseudomonadati</taxon>
        <taxon>Campylobacterota</taxon>
        <taxon>Epsilonproteobacteria</taxon>
        <taxon>Campylobacterales</taxon>
        <taxon>Sulfurimonadaceae</taxon>
        <taxon>Sulfuricurvum</taxon>
    </lineage>
</organism>
<protein>
    <submittedName>
        <fullName evidence="2">Uncharacterized protein</fullName>
    </submittedName>
</protein>
<evidence type="ECO:0000313" key="2">
    <source>
        <dbReference type="EMBL" id="DAB38562.1"/>
    </source>
</evidence>
<dbReference type="EMBL" id="DLUI01000073">
    <property type="protein sequence ID" value="DAB38562.1"/>
    <property type="molecule type" value="Genomic_DNA"/>
</dbReference>
<keyword evidence="1" id="KW-0472">Membrane</keyword>
<gene>
    <name evidence="2" type="ORF">CFH83_05255</name>
</gene>
<feature type="transmembrane region" description="Helical" evidence="1">
    <location>
        <begin position="30"/>
        <end position="47"/>
    </location>
</feature>
<name>A0A2D3WB75_9BACT</name>
<proteinExistence type="predicted"/>
<comment type="caution">
    <text evidence="2">The sequence shown here is derived from an EMBL/GenBank/DDBJ whole genome shotgun (WGS) entry which is preliminary data.</text>
</comment>
<reference evidence="2 3" key="1">
    <citation type="journal article" date="2017" name="Front. Microbiol.">
        <title>Comparative Genomic Analysis of the Class Epsilonproteobacteria and Proposed Reclassification to Epsilonbacteraeota (phyl. nov.).</title>
        <authorList>
            <person name="Waite D.W."/>
            <person name="Vanwonterghem I."/>
            <person name="Rinke C."/>
            <person name="Parks D.H."/>
            <person name="Zhang Y."/>
            <person name="Takai K."/>
            <person name="Sievert S.M."/>
            <person name="Simon J."/>
            <person name="Campbell B.J."/>
            <person name="Hanson T.E."/>
            <person name="Woyke T."/>
            <person name="Klotz M.G."/>
            <person name="Hugenholtz P."/>
        </authorList>
    </citation>
    <scope>NUCLEOTIDE SEQUENCE [LARGE SCALE GENOMIC DNA]</scope>
    <source>
        <strain evidence="2">UBA12443</strain>
    </source>
</reference>
<evidence type="ECO:0000256" key="1">
    <source>
        <dbReference type="SAM" id="Phobius"/>
    </source>
</evidence>
<dbReference type="Proteomes" id="UP000228859">
    <property type="component" value="Unassembled WGS sequence"/>
</dbReference>
<keyword evidence="1" id="KW-1133">Transmembrane helix</keyword>
<sequence>MAYLLWFGIVALVFALLHYFTELSGKQKGIISLVLALCVSGAIAYNIQSDRDRSKVRAIELKYQQGETLVCRGIEVNATTFDYSVGTQSFVGNRGTKHYQQIINARECQ</sequence>
<dbReference type="RefSeq" id="WP_294895372.1">
    <property type="nucleotide sequence ID" value="NZ_DLUI01000073.1"/>
</dbReference>
<accession>A0A2D3WB75</accession>
<keyword evidence="1" id="KW-0812">Transmembrane</keyword>
<dbReference type="AlphaFoldDB" id="A0A2D3WB75"/>
<evidence type="ECO:0000313" key="3">
    <source>
        <dbReference type="Proteomes" id="UP000228859"/>
    </source>
</evidence>